<dbReference type="InterPro" id="IPR015943">
    <property type="entry name" value="WD40/YVTN_repeat-like_dom_sf"/>
</dbReference>
<feature type="repeat" description="WD" evidence="6">
    <location>
        <begin position="148"/>
        <end position="189"/>
    </location>
</feature>
<dbReference type="InterPro" id="IPR036322">
    <property type="entry name" value="WD40_repeat_dom_sf"/>
</dbReference>
<feature type="region of interest" description="Disordered" evidence="7">
    <location>
        <begin position="424"/>
        <end position="450"/>
    </location>
</feature>
<dbReference type="OrthoDB" id="10251154at2759"/>
<comment type="subcellular location">
    <subcellularLocation>
        <location evidence="1">Nucleus</location>
        <location evidence="1">Nucleolus</location>
    </subcellularLocation>
</comment>
<keyword evidence="10" id="KW-1185">Reference proteome</keyword>
<proteinExistence type="predicted"/>
<dbReference type="GO" id="GO:0030686">
    <property type="term" value="C:90S preribosome"/>
    <property type="evidence" value="ECO:0007669"/>
    <property type="project" value="TreeGrafter"/>
</dbReference>
<dbReference type="Proteomes" id="UP000030693">
    <property type="component" value="Unassembled WGS sequence"/>
</dbReference>
<dbReference type="GO" id="GO:0032040">
    <property type="term" value="C:small-subunit processome"/>
    <property type="evidence" value="ECO:0007669"/>
    <property type="project" value="TreeGrafter"/>
</dbReference>
<evidence type="ECO:0000259" key="8">
    <source>
        <dbReference type="SMART" id="SM01033"/>
    </source>
</evidence>
<dbReference type="PROSITE" id="PS00678">
    <property type="entry name" value="WD_REPEATS_1"/>
    <property type="match status" value="1"/>
</dbReference>
<dbReference type="GeneID" id="20530435"/>
<dbReference type="RefSeq" id="XP_009497798.1">
    <property type="nucleotide sequence ID" value="XM_009499523.1"/>
</dbReference>
<dbReference type="eggNOG" id="KOG1272">
    <property type="taxonomic scope" value="Eukaryota"/>
</dbReference>
<keyword evidence="2" id="KW-0698">rRNA processing</keyword>
<evidence type="ECO:0000256" key="3">
    <source>
        <dbReference type="ARBA" id="ARBA00022574"/>
    </source>
</evidence>
<dbReference type="PANTHER" id="PTHR14085">
    <property type="entry name" value="WD-REPEAT PROTEIN BING4"/>
    <property type="match status" value="1"/>
</dbReference>
<dbReference type="SMART" id="SM00320">
    <property type="entry name" value="WD40"/>
    <property type="match status" value="5"/>
</dbReference>
<evidence type="ECO:0000256" key="7">
    <source>
        <dbReference type="SAM" id="MobiDB-lite"/>
    </source>
</evidence>
<feature type="domain" description="BING4 C-terminal" evidence="8">
    <location>
        <begin position="229"/>
        <end position="308"/>
    </location>
</feature>
<evidence type="ECO:0000256" key="6">
    <source>
        <dbReference type="PROSITE-ProRule" id="PRU00221"/>
    </source>
</evidence>
<evidence type="ECO:0000256" key="5">
    <source>
        <dbReference type="ARBA" id="ARBA00023242"/>
    </source>
</evidence>
<dbReference type="AlphaFoldDB" id="A0A058Z2K8"/>
<feature type="compositionally biased region" description="Basic and acidic residues" evidence="7">
    <location>
        <begin position="424"/>
        <end position="438"/>
    </location>
</feature>
<sequence length="450" mass="49999">MWTSPARKRGHVASFDWRTGTLDCELHLQETVHDVQWPHNETLFAVAQRKYIYIYDKKGTELHRLKDHRDSTHLEFLPYHFLLVSAGHSGYIRYQDTTHGAVVSELRSRQGPTQSLCHNPWNAVIHAGHSNGTVSLWSPTMTTPLAKMLCHRGAVKSVAVDRSGNHMVTAGRDGLVKVWDIRTFGELHSYKPPSAPTSLSISQTGLLAVAHGPRVAIYRDALTSRQAQPYMQHLQAGSQAHQVTFTPYEDILALGHAGGVSTLLVPGAGEANYDALEVNPFQTLKQRRETEVKQLLDKLPIETIALDPTFIGKMAQGHRERQIERTAAERQRVKRARRAASSAEKRALAAAEADAAAPDGGAPIASMAPVVVSDSESDSEEVTRAPARKRSVLANHRRFLRRRQENVIDQALVDAKATVERETAAIQRRRDGAPERTESSYALGRFSRKH</sequence>
<evidence type="ECO:0000256" key="2">
    <source>
        <dbReference type="ARBA" id="ARBA00022552"/>
    </source>
</evidence>
<evidence type="ECO:0000313" key="10">
    <source>
        <dbReference type="Proteomes" id="UP000030693"/>
    </source>
</evidence>
<keyword evidence="4" id="KW-0677">Repeat</keyword>
<dbReference type="EMBL" id="KB932213">
    <property type="protein sequence ID" value="KCV67767.1"/>
    <property type="molecule type" value="Genomic_DNA"/>
</dbReference>
<dbReference type="InterPro" id="IPR040315">
    <property type="entry name" value="WDR46/Utp7"/>
</dbReference>
<evidence type="ECO:0000256" key="4">
    <source>
        <dbReference type="ARBA" id="ARBA00022737"/>
    </source>
</evidence>
<reference evidence="9" key="1">
    <citation type="submission" date="2013-04" db="EMBL/GenBank/DDBJ databases">
        <title>The Genome Sequence of Fonticula alba ATCC 38817.</title>
        <authorList>
            <consortium name="The Broad Institute Genomics Platform"/>
            <person name="Russ C."/>
            <person name="Cuomo C."/>
            <person name="Burger G."/>
            <person name="Gray M.W."/>
            <person name="Holland P.W.H."/>
            <person name="King N."/>
            <person name="Lang F.B.F."/>
            <person name="Roger A.J."/>
            <person name="Ruiz-Trillo I."/>
            <person name="Brown M."/>
            <person name="Walker B."/>
            <person name="Young S."/>
            <person name="Zeng Q."/>
            <person name="Gargeya S."/>
            <person name="Fitzgerald M."/>
            <person name="Haas B."/>
            <person name="Abouelleil A."/>
            <person name="Allen A.W."/>
            <person name="Alvarado L."/>
            <person name="Arachchi H.M."/>
            <person name="Berlin A.M."/>
            <person name="Chapman S.B."/>
            <person name="Gainer-Dewar J."/>
            <person name="Goldberg J."/>
            <person name="Griggs A."/>
            <person name="Gujja S."/>
            <person name="Hansen M."/>
            <person name="Howarth C."/>
            <person name="Imamovic A."/>
            <person name="Ireland A."/>
            <person name="Larimer J."/>
            <person name="McCowan C."/>
            <person name="Murphy C."/>
            <person name="Pearson M."/>
            <person name="Poon T.W."/>
            <person name="Priest M."/>
            <person name="Roberts A."/>
            <person name="Saif S."/>
            <person name="Shea T."/>
            <person name="Sisk P."/>
            <person name="Sykes S."/>
            <person name="Wortman J."/>
            <person name="Nusbaum C."/>
            <person name="Birren B."/>
        </authorList>
    </citation>
    <scope>NUCLEOTIDE SEQUENCE [LARGE SCALE GENOMIC DNA]</scope>
    <source>
        <strain evidence="9">ATCC 38817</strain>
    </source>
</reference>
<dbReference type="Gene3D" id="2.130.10.10">
    <property type="entry name" value="YVTN repeat-like/Quinoprotein amine dehydrogenase"/>
    <property type="match status" value="1"/>
</dbReference>
<dbReference type="Pfam" id="PF00400">
    <property type="entry name" value="WD40"/>
    <property type="match status" value="1"/>
</dbReference>
<dbReference type="FunFam" id="2.130.10.10:FF:000378">
    <property type="entry name" value="U3 small nucleolar RNA-associated protein 7"/>
    <property type="match status" value="1"/>
</dbReference>
<dbReference type="GO" id="GO:0000462">
    <property type="term" value="P:maturation of SSU-rRNA from tricistronic rRNA transcript (SSU-rRNA, 5.8S rRNA, LSU-rRNA)"/>
    <property type="evidence" value="ECO:0007669"/>
    <property type="project" value="TreeGrafter"/>
</dbReference>
<protein>
    <recommendedName>
        <fullName evidence="8">BING4 C-terminal domain-containing protein</fullName>
    </recommendedName>
</protein>
<dbReference type="OMA" id="LCHANAI"/>
<organism evidence="9">
    <name type="scientific">Fonticula alba</name>
    <name type="common">Slime mold</name>
    <dbReference type="NCBI Taxonomy" id="691883"/>
    <lineage>
        <taxon>Eukaryota</taxon>
        <taxon>Rotosphaerida</taxon>
        <taxon>Fonticulaceae</taxon>
        <taxon>Fonticula</taxon>
    </lineage>
</organism>
<dbReference type="PANTHER" id="PTHR14085:SF3">
    <property type="entry name" value="WD REPEAT-CONTAINING PROTEIN 46"/>
    <property type="match status" value="1"/>
</dbReference>
<dbReference type="Pfam" id="PF08149">
    <property type="entry name" value="BING4CT"/>
    <property type="match status" value="1"/>
</dbReference>
<name>A0A058Z2K8_FONAL</name>
<dbReference type="InterPro" id="IPR001680">
    <property type="entry name" value="WD40_rpt"/>
</dbReference>
<evidence type="ECO:0000256" key="1">
    <source>
        <dbReference type="ARBA" id="ARBA00004604"/>
    </source>
</evidence>
<gene>
    <name evidence="9" type="ORF">H696_05710</name>
</gene>
<dbReference type="PROSITE" id="PS50082">
    <property type="entry name" value="WD_REPEATS_2"/>
    <property type="match status" value="1"/>
</dbReference>
<dbReference type="SMART" id="SM01033">
    <property type="entry name" value="BING4CT"/>
    <property type="match status" value="1"/>
</dbReference>
<dbReference type="STRING" id="691883.A0A058Z2K8"/>
<dbReference type="SUPFAM" id="SSF50978">
    <property type="entry name" value="WD40 repeat-like"/>
    <property type="match status" value="1"/>
</dbReference>
<dbReference type="InterPro" id="IPR012952">
    <property type="entry name" value="BING4_C_dom"/>
</dbReference>
<keyword evidence="3 6" id="KW-0853">WD repeat</keyword>
<accession>A0A058Z2K8</accession>
<dbReference type="PROSITE" id="PS50294">
    <property type="entry name" value="WD_REPEATS_REGION"/>
    <property type="match status" value="1"/>
</dbReference>
<evidence type="ECO:0000313" key="9">
    <source>
        <dbReference type="EMBL" id="KCV67767.1"/>
    </source>
</evidence>
<dbReference type="InterPro" id="IPR019775">
    <property type="entry name" value="WD40_repeat_CS"/>
</dbReference>
<keyword evidence="5" id="KW-0539">Nucleus</keyword>